<keyword evidence="1" id="KW-0418">Kinase</keyword>
<gene>
    <name evidence="1" type="primary">g188</name>
    <name evidence="1" type="ORF">NpPPO83_00000188</name>
</gene>
<dbReference type="Proteomes" id="UP001165186">
    <property type="component" value="Unassembled WGS sequence"/>
</dbReference>
<dbReference type="EMBL" id="BSXG01000059">
    <property type="protein sequence ID" value="GME31819.1"/>
    <property type="molecule type" value="Genomic_DNA"/>
</dbReference>
<keyword evidence="2" id="KW-1185">Reference proteome</keyword>
<protein>
    <submittedName>
        <fullName evidence="1">Ste ste11 protein kinase</fullName>
    </submittedName>
</protein>
<keyword evidence="1" id="KW-0808">Transferase</keyword>
<evidence type="ECO:0000313" key="1">
    <source>
        <dbReference type="EMBL" id="GME31819.1"/>
    </source>
</evidence>
<accession>A0ACB5S9D6</accession>
<evidence type="ECO:0000313" key="2">
    <source>
        <dbReference type="Proteomes" id="UP001165186"/>
    </source>
</evidence>
<name>A0ACB5S9D6_9PEZI</name>
<comment type="caution">
    <text evidence="1">The sequence shown here is derived from an EMBL/GenBank/DDBJ whole genome shotgun (WGS) entry which is preliminary data.</text>
</comment>
<proteinExistence type="predicted"/>
<sequence>MLASKSQYVAPMGNSAPTPSSHYPSSSASHRHPATSNGAHHGTRFASPTESEFSESYDTPDSVRNWDEDRVGEWLKSINCAHYVPLFRENNINGEVLMEMDQTQLKEMGIKKIGDRVRIGSQAKLFRNKEYRKSKRNSNRRKLHTSIIRLTETSPFCKRCNYNFPFREKDVTTDRRN</sequence>
<organism evidence="1 2">
    <name type="scientific">Neofusicoccum parvum</name>
    <dbReference type="NCBI Taxonomy" id="310453"/>
    <lineage>
        <taxon>Eukaryota</taxon>
        <taxon>Fungi</taxon>
        <taxon>Dikarya</taxon>
        <taxon>Ascomycota</taxon>
        <taxon>Pezizomycotina</taxon>
        <taxon>Dothideomycetes</taxon>
        <taxon>Dothideomycetes incertae sedis</taxon>
        <taxon>Botryosphaeriales</taxon>
        <taxon>Botryosphaeriaceae</taxon>
        <taxon>Neofusicoccum</taxon>
    </lineage>
</organism>
<reference evidence="1" key="1">
    <citation type="submission" date="2024-09" db="EMBL/GenBank/DDBJ databases">
        <title>Draft Genome Sequences of Neofusicoccum parvum.</title>
        <authorList>
            <person name="Ashida A."/>
            <person name="Camagna M."/>
            <person name="Tanaka A."/>
            <person name="Takemoto D."/>
        </authorList>
    </citation>
    <scope>NUCLEOTIDE SEQUENCE</scope>
    <source>
        <strain evidence="1">PPO83</strain>
    </source>
</reference>